<feature type="transmembrane region" description="Helical" evidence="6">
    <location>
        <begin position="170"/>
        <end position="191"/>
    </location>
</feature>
<keyword evidence="3 6" id="KW-0812">Transmembrane</keyword>
<dbReference type="InterPro" id="IPR002293">
    <property type="entry name" value="AA/rel_permease1"/>
</dbReference>
<accession>A0A067TGX7</accession>
<sequence length="526" mass="56598">MPRGLDTLNAVEQSEEANSLDGAAQDLKKMGYQQELTRSRGLFHILFSTPEKPYFFHPFGLAAPIATSLVAGGPATIIWGWVLISITTQPLALSLAEVCSKYPTSAGAYYWCFRLTSPKRRLLSSWINGWLTMVGVWTISLSVTFGTAQILVAGAGIFHPEWIPAAWQTYLVFMAIAIVSSLIGIFFNSLLPTIDIICACWTALGVIVILICLSAKAAVGRHSASFALGHFDPAGSGWTPGWSFFIGLLPPAYTFSAIGMVASMAEEVHNPTVQLPLALSWAIPISFIIGLIFLLPILFTLPDIATLLAVPGGQPIGVLFELIMGSKGGGFGMWLIIFGIGMFCAISICCAASRATWSFARDKAIPGHQVWSKVNHSLGDVPLNAYLLSLTIQLVLGLIFLGSTAAFNAFVGVAVMCLGASYAMPIAISVANGRKDMADAPFSLGRWGYAINVFAVLWTAFEIVLFSMPAVIPVTKVSMNYASVVFVGFAVISAIWYLINGRRNYQGPPAPNQEPEEIESEKINLP</sequence>
<dbReference type="AlphaFoldDB" id="A0A067TGX7"/>
<evidence type="ECO:0008006" key="9">
    <source>
        <dbReference type="Google" id="ProtNLM"/>
    </source>
</evidence>
<feature type="transmembrane region" description="Helical" evidence="6">
    <location>
        <begin position="277"/>
        <end position="299"/>
    </location>
</feature>
<feature type="transmembrane region" description="Helical" evidence="6">
    <location>
        <begin position="129"/>
        <end position="158"/>
    </location>
</feature>
<dbReference type="Gene3D" id="1.20.1740.10">
    <property type="entry name" value="Amino acid/polyamine transporter I"/>
    <property type="match status" value="1"/>
</dbReference>
<dbReference type="Pfam" id="PF13520">
    <property type="entry name" value="AA_permease_2"/>
    <property type="match status" value="1"/>
</dbReference>
<keyword evidence="4 6" id="KW-1133">Transmembrane helix</keyword>
<protein>
    <recommendedName>
        <fullName evidence="9">Amino acid permease/ SLC12A domain-containing protein</fullName>
    </recommendedName>
</protein>
<dbReference type="PIRSF" id="PIRSF006060">
    <property type="entry name" value="AA_transporter"/>
    <property type="match status" value="1"/>
</dbReference>
<gene>
    <name evidence="7" type="ORF">GALMADRAFT_65411</name>
</gene>
<feature type="transmembrane region" description="Helical" evidence="6">
    <location>
        <begin position="407"/>
        <end position="428"/>
    </location>
</feature>
<feature type="transmembrane region" description="Helical" evidence="6">
    <location>
        <begin position="383"/>
        <end position="401"/>
    </location>
</feature>
<dbReference type="OrthoDB" id="3900342at2759"/>
<dbReference type="STRING" id="685588.A0A067TGX7"/>
<name>A0A067TGX7_GALM3</name>
<feature type="transmembrane region" description="Helical" evidence="6">
    <location>
        <begin position="331"/>
        <end position="353"/>
    </location>
</feature>
<evidence type="ECO:0000313" key="7">
    <source>
        <dbReference type="EMBL" id="KDR78243.1"/>
    </source>
</evidence>
<evidence type="ECO:0000256" key="4">
    <source>
        <dbReference type="ARBA" id="ARBA00022989"/>
    </source>
</evidence>
<dbReference type="PANTHER" id="PTHR45649">
    <property type="entry name" value="AMINO-ACID PERMEASE BAT1"/>
    <property type="match status" value="1"/>
</dbReference>
<dbReference type="GO" id="GO:0016020">
    <property type="term" value="C:membrane"/>
    <property type="evidence" value="ECO:0007669"/>
    <property type="project" value="UniProtKB-SubCell"/>
</dbReference>
<dbReference type="GO" id="GO:0022857">
    <property type="term" value="F:transmembrane transporter activity"/>
    <property type="evidence" value="ECO:0007669"/>
    <property type="project" value="InterPro"/>
</dbReference>
<feature type="transmembrane region" description="Helical" evidence="6">
    <location>
        <begin position="449"/>
        <end position="472"/>
    </location>
</feature>
<dbReference type="HOGENOM" id="CLU_004495_5_0_1"/>
<evidence type="ECO:0000256" key="2">
    <source>
        <dbReference type="ARBA" id="ARBA00022448"/>
    </source>
</evidence>
<proteinExistence type="predicted"/>
<dbReference type="EMBL" id="KL142375">
    <property type="protein sequence ID" value="KDR78243.1"/>
    <property type="molecule type" value="Genomic_DNA"/>
</dbReference>
<keyword evidence="2" id="KW-0813">Transport</keyword>
<evidence type="ECO:0000256" key="1">
    <source>
        <dbReference type="ARBA" id="ARBA00004141"/>
    </source>
</evidence>
<dbReference type="PANTHER" id="PTHR45649:SF28">
    <property type="entry name" value="TRANSPORTER, PUTATIVE (EUROFUNG)-RELATED"/>
    <property type="match status" value="1"/>
</dbReference>
<comment type="subcellular location">
    <subcellularLocation>
        <location evidence="1">Membrane</location>
        <topology evidence="1">Multi-pass membrane protein</topology>
    </subcellularLocation>
</comment>
<organism evidence="7 8">
    <name type="scientific">Galerina marginata (strain CBS 339.88)</name>
    <dbReference type="NCBI Taxonomy" id="685588"/>
    <lineage>
        <taxon>Eukaryota</taxon>
        <taxon>Fungi</taxon>
        <taxon>Dikarya</taxon>
        <taxon>Basidiomycota</taxon>
        <taxon>Agaricomycotina</taxon>
        <taxon>Agaricomycetes</taxon>
        <taxon>Agaricomycetidae</taxon>
        <taxon>Agaricales</taxon>
        <taxon>Agaricineae</taxon>
        <taxon>Strophariaceae</taxon>
        <taxon>Galerina</taxon>
    </lineage>
</organism>
<reference evidence="8" key="1">
    <citation type="journal article" date="2014" name="Proc. Natl. Acad. Sci. U.S.A.">
        <title>Extensive sampling of basidiomycete genomes demonstrates inadequacy of the white-rot/brown-rot paradigm for wood decay fungi.</title>
        <authorList>
            <person name="Riley R."/>
            <person name="Salamov A.A."/>
            <person name="Brown D.W."/>
            <person name="Nagy L.G."/>
            <person name="Floudas D."/>
            <person name="Held B.W."/>
            <person name="Levasseur A."/>
            <person name="Lombard V."/>
            <person name="Morin E."/>
            <person name="Otillar R."/>
            <person name="Lindquist E.A."/>
            <person name="Sun H."/>
            <person name="LaButti K.M."/>
            <person name="Schmutz J."/>
            <person name="Jabbour D."/>
            <person name="Luo H."/>
            <person name="Baker S.E."/>
            <person name="Pisabarro A.G."/>
            <person name="Walton J.D."/>
            <person name="Blanchette R.A."/>
            <person name="Henrissat B."/>
            <person name="Martin F."/>
            <person name="Cullen D."/>
            <person name="Hibbett D.S."/>
            <person name="Grigoriev I.V."/>
        </authorList>
    </citation>
    <scope>NUCLEOTIDE SEQUENCE [LARGE SCALE GENOMIC DNA]</scope>
    <source>
        <strain evidence="8">CBS 339.88</strain>
    </source>
</reference>
<feature type="transmembrane region" description="Helical" evidence="6">
    <location>
        <begin position="61"/>
        <end position="84"/>
    </location>
</feature>
<dbReference type="Proteomes" id="UP000027222">
    <property type="component" value="Unassembled WGS sequence"/>
</dbReference>
<keyword evidence="8" id="KW-1185">Reference proteome</keyword>
<feature type="transmembrane region" description="Helical" evidence="6">
    <location>
        <begin position="198"/>
        <end position="219"/>
    </location>
</feature>
<evidence type="ECO:0000256" key="3">
    <source>
        <dbReference type="ARBA" id="ARBA00022692"/>
    </source>
</evidence>
<feature type="transmembrane region" description="Helical" evidence="6">
    <location>
        <begin position="478"/>
        <end position="499"/>
    </location>
</feature>
<keyword evidence="5 6" id="KW-0472">Membrane</keyword>
<evidence type="ECO:0000313" key="8">
    <source>
        <dbReference type="Proteomes" id="UP000027222"/>
    </source>
</evidence>
<evidence type="ECO:0000256" key="5">
    <source>
        <dbReference type="ARBA" id="ARBA00023136"/>
    </source>
</evidence>
<evidence type="ECO:0000256" key="6">
    <source>
        <dbReference type="SAM" id="Phobius"/>
    </source>
</evidence>
<feature type="transmembrane region" description="Helical" evidence="6">
    <location>
        <begin position="239"/>
        <end position="265"/>
    </location>
</feature>